<organism evidence="1 2">
    <name type="scientific">Achromobacter agilis</name>
    <dbReference type="NCBI Taxonomy" id="1353888"/>
    <lineage>
        <taxon>Bacteria</taxon>
        <taxon>Pseudomonadati</taxon>
        <taxon>Pseudomonadota</taxon>
        <taxon>Betaproteobacteria</taxon>
        <taxon>Burkholderiales</taxon>
        <taxon>Alcaligenaceae</taxon>
        <taxon>Achromobacter</taxon>
    </lineage>
</organism>
<evidence type="ECO:0000313" key="2">
    <source>
        <dbReference type="Proteomes" id="UP000289184"/>
    </source>
</evidence>
<dbReference type="AlphaFoldDB" id="A0A446CKT1"/>
<dbReference type="RefSeq" id="WP_129528811.1">
    <property type="nucleotide sequence ID" value="NZ_UFQB01000016.1"/>
</dbReference>
<reference evidence="1 2" key="1">
    <citation type="submission" date="2018-07" db="EMBL/GenBank/DDBJ databases">
        <authorList>
            <person name="Peeters C."/>
        </authorList>
    </citation>
    <scope>NUCLEOTIDE SEQUENCE [LARGE SCALE GENOMIC DNA]</scope>
    <source>
        <strain evidence="1 2">LMG 3411</strain>
    </source>
</reference>
<dbReference type="EMBL" id="UFQB01000016">
    <property type="protein sequence ID" value="SSW68489.1"/>
    <property type="molecule type" value="Genomic_DNA"/>
</dbReference>
<gene>
    <name evidence="1" type="ORF">AGI3411_03679</name>
</gene>
<proteinExistence type="predicted"/>
<sequence length="274" mass="30955">MNKRTNTLIRITPIEYREFAEIAKACGMVLRLFDQPAEIIGLRSGIDASVIDATSDAVVGSLVEPPSLLLCTMIDAGGIRRRAQSRYECDLAQLKDAEMYRFWLHHEIGHGADNYCPLSFQLSPAAADPAFRRDILNRIDQANEILADRWAWAQVCDRPMPLTECGRRDQDAIEAEIQYLDQVTGGRKNYAKRPFPHVRPGPYHAVPLRMLARENAHVWIGPDISSTVMQRAREYEARAMENPQHQLPERLIGRMTARPPFKAGRSAPVLREAA</sequence>
<dbReference type="Proteomes" id="UP000289184">
    <property type="component" value="Unassembled WGS sequence"/>
</dbReference>
<evidence type="ECO:0000313" key="1">
    <source>
        <dbReference type="EMBL" id="SSW68489.1"/>
    </source>
</evidence>
<keyword evidence="2" id="KW-1185">Reference proteome</keyword>
<accession>A0A446CKT1</accession>
<protein>
    <submittedName>
        <fullName evidence="1">Uncharacterized protein</fullName>
    </submittedName>
</protein>
<dbReference type="OrthoDB" id="8681193at2"/>
<name>A0A446CKT1_9BURK</name>